<feature type="coiled-coil region" evidence="1">
    <location>
        <begin position="5"/>
        <end position="39"/>
    </location>
</feature>
<dbReference type="HOGENOM" id="CLU_114713_0_0_1"/>
<accession>A0A0E0KNI3</accession>
<dbReference type="Gramene" id="OPUNC04G04800.1">
    <property type="protein sequence ID" value="OPUNC04G04800.1"/>
    <property type="gene ID" value="OPUNC04G04800"/>
</dbReference>
<keyword evidence="3" id="KW-1185">Reference proteome</keyword>
<reference evidence="2" key="1">
    <citation type="submission" date="2015-04" db="UniProtKB">
        <authorList>
            <consortium name="EnsemblPlants"/>
        </authorList>
    </citation>
    <scope>IDENTIFICATION</scope>
</reference>
<evidence type="ECO:0000256" key="1">
    <source>
        <dbReference type="SAM" id="Coils"/>
    </source>
</evidence>
<dbReference type="EnsemblPlants" id="OPUNC04G04800.1">
    <property type="protein sequence ID" value="OPUNC04G04800.1"/>
    <property type="gene ID" value="OPUNC04G04800"/>
</dbReference>
<organism evidence="2">
    <name type="scientific">Oryza punctata</name>
    <name type="common">Red rice</name>
    <dbReference type="NCBI Taxonomy" id="4537"/>
    <lineage>
        <taxon>Eukaryota</taxon>
        <taxon>Viridiplantae</taxon>
        <taxon>Streptophyta</taxon>
        <taxon>Embryophyta</taxon>
        <taxon>Tracheophyta</taxon>
        <taxon>Spermatophyta</taxon>
        <taxon>Magnoliopsida</taxon>
        <taxon>Liliopsida</taxon>
        <taxon>Poales</taxon>
        <taxon>Poaceae</taxon>
        <taxon>BOP clade</taxon>
        <taxon>Oryzoideae</taxon>
        <taxon>Oryzeae</taxon>
        <taxon>Oryzinae</taxon>
        <taxon>Oryza</taxon>
    </lineage>
</organism>
<protein>
    <submittedName>
        <fullName evidence="2">Uncharacterized protein</fullName>
    </submittedName>
</protein>
<evidence type="ECO:0000313" key="2">
    <source>
        <dbReference type="EnsemblPlants" id="OPUNC04G04800.1"/>
    </source>
</evidence>
<dbReference type="AlphaFoldDB" id="A0A0E0KNI3"/>
<proteinExistence type="predicted"/>
<reference evidence="2" key="2">
    <citation type="submission" date="2018-05" db="EMBL/GenBank/DDBJ databases">
        <title>OpunRS2 (Oryza punctata Reference Sequence Version 2).</title>
        <authorList>
            <person name="Zhang J."/>
            <person name="Kudrna D."/>
            <person name="Lee S."/>
            <person name="Talag J."/>
            <person name="Welchert J."/>
            <person name="Wing R.A."/>
        </authorList>
    </citation>
    <scope>NUCLEOTIDE SEQUENCE [LARGE SCALE GENOMIC DNA]</scope>
</reference>
<dbReference type="Proteomes" id="UP000026962">
    <property type="component" value="Chromosome 4"/>
</dbReference>
<keyword evidence="1" id="KW-0175">Coiled coil</keyword>
<name>A0A0E0KNI3_ORYPU</name>
<evidence type="ECO:0000313" key="3">
    <source>
        <dbReference type="Proteomes" id="UP000026962"/>
    </source>
</evidence>
<sequence length="137" mass="15053">MKTQVEGLIEYYNHLESKMKALQLELDEAKATAKQTTDKAASTTRTLAQVTESAKQASYTLRRALNDLGVKPDSVPGRDAPAIDFTEWSQQAGGVVAQATGNYGDCCARVAASFVLSFLWEHGYEHITYLPWQVKGP</sequence>